<keyword evidence="2" id="KW-0732">Signal</keyword>
<accession>A0ABU0INZ7</accession>
<dbReference type="InterPro" id="IPR008947">
    <property type="entry name" value="PLipase_C/P1_nuclease_dom_sf"/>
</dbReference>
<evidence type="ECO:0000313" key="3">
    <source>
        <dbReference type="EMBL" id="MDQ0463735.1"/>
    </source>
</evidence>
<dbReference type="Gene3D" id="1.10.575.10">
    <property type="entry name" value="P1 Nuclease"/>
    <property type="match status" value="1"/>
</dbReference>
<feature type="chain" id="PRO_5046116983" description="S1/P1 Nuclease" evidence="2">
    <location>
        <begin position="27"/>
        <end position="337"/>
    </location>
</feature>
<evidence type="ECO:0000313" key="4">
    <source>
        <dbReference type="Proteomes" id="UP001228905"/>
    </source>
</evidence>
<evidence type="ECO:0000256" key="1">
    <source>
        <dbReference type="SAM" id="MobiDB-lite"/>
    </source>
</evidence>
<evidence type="ECO:0000256" key="2">
    <source>
        <dbReference type="SAM" id="SignalP"/>
    </source>
</evidence>
<evidence type="ECO:0008006" key="5">
    <source>
        <dbReference type="Google" id="ProtNLM"/>
    </source>
</evidence>
<organism evidence="3 4">
    <name type="scientific">Caulobacter ginsengisoli</name>
    <dbReference type="NCBI Taxonomy" id="400775"/>
    <lineage>
        <taxon>Bacteria</taxon>
        <taxon>Pseudomonadati</taxon>
        <taxon>Pseudomonadota</taxon>
        <taxon>Alphaproteobacteria</taxon>
        <taxon>Caulobacterales</taxon>
        <taxon>Caulobacteraceae</taxon>
        <taxon>Caulobacter</taxon>
    </lineage>
</organism>
<comment type="caution">
    <text evidence="3">The sequence shown here is derived from an EMBL/GenBank/DDBJ whole genome shotgun (WGS) entry which is preliminary data.</text>
</comment>
<gene>
    <name evidence="3" type="ORF">QO010_001506</name>
</gene>
<feature type="region of interest" description="Disordered" evidence="1">
    <location>
        <begin position="62"/>
        <end position="84"/>
    </location>
</feature>
<dbReference type="SUPFAM" id="SSF48537">
    <property type="entry name" value="Phospholipase C/P1 nuclease"/>
    <property type="match status" value="1"/>
</dbReference>
<dbReference type="Proteomes" id="UP001228905">
    <property type="component" value="Unassembled WGS sequence"/>
</dbReference>
<dbReference type="EMBL" id="JAUSVS010000002">
    <property type="protein sequence ID" value="MDQ0463735.1"/>
    <property type="molecule type" value="Genomic_DNA"/>
</dbReference>
<keyword evidence="4" id="KW-1185">Reference proteome</keyword>
<dbReference type="RefSeq" id="WP_307347881.1">
    <property type="nucleotide sequence ID" value="NZ_JAUSVS010000002.1"/>
</dbReference>
<protein>
    <recommendedName>
        <fullName evidence="5">S1/P1 Nuclease</fullName>
    </recommendedName>
</protein>
<reference evidence="3 4" key="1">
    <citation type="submission" date="2023-07" db="EMBL/GenBank/DDBJ databases">
        <title>Genomic Encyclopedia of Type Strains, Phase IV (KMG-IV): sequencing the most valuable type-strain genomes for metagenomic binning, comparative biology and taxonomic classification.</title>
        <authorList>
            <person name="Goeker M."/>
        </authorList>
    </citation>
    <scope>NUCLEOTIDE SEQUENCE [LARGE SCALE GENOMIC DNA]</scope>
    <source>
        <strain evidence="3 4">DSM 18695</strain>
    </source>
</reference>
<proteinExistence type="predicted"/>
<sequence>MRLLATLPALAAAAAIAFTPSGPAFAWGNTGHRMVGTLAMQALPAEVPAFLRSKQAAADMGELAREPDRWKGSGKTHDSDRDPAHYLDLADDGTVFGGPKLSALPPTRAEYETALRAVGADSWKAGYLPYSIVDGYQQLVKDFGYWRVVTASARRKGPHKAWYRADARRREALILRDIGTFAHYVGDGSQPLHVTIHFNGWGDGPNPKGYTNDKIHGPFEGPFVAKYVTWDAARAAMPAFSDCGCPVYQRVATYLAKTGSFTEPLYQMWGEGQFASGDPRAAAFAASRVGAGAAELRDLIVLAWRASAETSVGWPAVKVADVEAGTADPWLSMIGDD</sequence>
<name>A0ABU0INZ7_9CAUL</name>
<feature type="signal peptide" evidence="2">
    <location>
        <begin position="1"/>
        <end position="26"/>
    </location>
</feature>